<dbReference type="Gene3D" id="3.40.605.10">
    <property type="entry name" value="Aldehyde Dehydrogenase, Chain A, domain 1"/>
    <property type="match status" value="1"/>
</dbReference>
<evidence type="ECO:0000256" key="1">
    <source>
        <dbReference type="ARBA" id="ARBA00009986"/>
    </source>
</evidence>
<keyword evidence="6" id="KW-0812">Transmembrane</keyword>
<name>A0ABP1QAW6_9HEXA</name>
<feature type="transmembrane region" description="Helical" evidence="6">
    <location>
        <begin position="488"/>
        <end position="509"/>
    </location>
</feature>
<protein>
    <recommendedName>
        <fullName evidence="3">Aldehyde dehydrogenase</fullName>
    </recommendedName>
</protein>
<proteinExistence type="inferred from homology"/>
<dbReference type="InterPro" id="IPR016163">
    <property type="entry name" value="Ald_DH_C"/>
</dbReference>
<evidence type="ECO:0000256" key="3">
    <source>
        <dbReference type="PIRNR" id="PIRNR036492"/>
    </source>
</evidence>
<keyword evidence="9" id="KW-1185">Reference proteome</keyword>
<dbReference type="InterPro" id="IPR015590">
    <property type="entry name" value="Aldehyde_DH_dom"/>
</dbReference>
<keyword evidence="2 3" id="KW-0560">Oxidoreductase</keyword>
<dbReference type="SUPFAM" id="SSF53720">
    <property type="entry name" value="ALDH-like"/>
    <property type="match status" value="1"/>
</dbReference>
<dbReference type="PROSITE" id="PS00687">
    <property type="entry name" value="ALDEHYDE_DEHYDR_GLU"/>
    <property type="match status" value="1"/>
</dbReference>
<keyword evidence="6" id="KW-1133">Transmembrane helix</keyword>
<comment type="caution">
    <text evidence="8">The sequence shown here is derived from an EMBL/GenBank/DDBJ whole genome shotgun (WGS) entry which is preliminary data.</text>
</comment>
<evidence type="ECO:0000259" key="7">
    <source>
        <dbReference type="Pfam" id="PF00171"/>
    </source>
</evidence>
<dbReference type="InterPro" id="IPR016161">
    <property type="entry name" value="Ald_DH/histidinol_DH"/>
</dbReference>
<feature type="domain" description="Aldehyde dehydrogenase" evidence="7">
    <location>
        <begin position="16"/>
        <end position="443"/>
    </location>
</feature>
<dbReference type="Pfam" id="PF00171">
    <property type="entry name" value="Aldedh"/>
    <property type="match status" value="1"/>
</dbReference>
<dbReference type="InterPro" id="IPR016162">
    <property type="entry name" value="Ald_DH_N"/>
</dbReference>
<dbReference type="PIRSF" id="PIRSF036492">
    <property type="entry name" value="ALDH"/>
    <property type="match status" value="1"/>
</dbReference>
<keyword evidence="6" id="KW-0472">Membrane</keyword>
<sequence>MATSSLLSADTDVSNSYAKIVDELRETFDEGRTLPLEFRLNQLKALHLLVEENFDKMLAAVHKDMRKAKMEGASYELELLKIDAVAAIRELKQWMKREMMPFNLLLPLDKAYVKHDPYGVVLIIGAWNYPFLLSLQPLIGAIAAGNCVVIKPSEHSSNAATTIAELVPKYLDPACFRVVLGAAPETIELLENKFDYIFATSSTRIGKCVMQAAAKHLTPVTLELGGKSPVYIDDDSDIEIASRRVIWGKCINLGQTCIAPDYILCSKSTEKRFIEHVKHTLQEWYGQDPQKSSDLTRIINNQNFLRLQKLLKDTKGRIAIGGETSEEDLFISPTIVADVKATDSLMTEELFGPILPILTVNSKEEALKFIKERPKPLALYVFSKNQRTLEYFIEKTTSGAICCNDVVVQNGWEGLPFGGVGDSGIGHYHGKYSYETFVHKKSVVQRSFSKVGEKIYAARYPPYNNWNMKVIAGFMKYLHIFEMRARPVTLFATFMAGAIASVAVTVGWLTGFKKRND</sequence>
<comment type="similarity">
    <text evidence="1 3 5">Belongs to the aldehyde dehydrogenase family.</text>
</comment>
<evidence type="ECO:0000313" key="9">
    <source>
        <dbReference type="Proteomes" id="UP001642540"/>
    </source>
</evidence>
<dbReference type="EMBL" id="CAXLJM020000028">
    <property type="protein sequence ID" value="CAL8096355.1"/>
    <property type="molecule type" value="Genomic_DNA"/>
</dbReference>
<dbReference type="InterPro" id="IPR012394">
    <property type="entry name" value="Aldehyde_DH_NAD(P)"/>
</dbReference>
<organism evidence="8 9">
    <name type="scientific">Orchesella dallaii</name>
    <dbReference type="NCBI Taxonomy" id="48710"/>
    <lineage>
        <taxon>Eukaryota</taxon>
        <taxon>Metazoa</taxon>
        <taxon>Ecdysozoa</taxon>
        <taxon>Arthropoda</taxon>
        <taxon>Hexapoda</taxon>
        <taxon>Collembola</taxon>
        <taxon>Entomobryomorpha</taxon>
        <taxon>Entomobryoidea</taxon>
        <taxon>Orchesellidae</taxon>
        <taxon>Orchesellinae</taxon>
        <taxon>Orchesella</taxon>
    </lineage>
</organism>
<evidence type="ECO:0000256" key="6">
    <source>
        <dbReference type="SAM" id="Phobius"/>
    </source>
</evidence>
<evidence type="ECO:0000313" key="8">
    <source>
        <dbReference type="EMBL" id="CAL8096355.1"/>
    </source>
</evidence>
<evidence type="ECO:0000256" key="2">
    <source>
        <dbReference type="ARBA" id="ARBA00023002"/>
    </source>
</evidence>
<dbReference type="Proteomes" id="UP001642540">
    <property type="component" value="Unassembled WGS sequence"/>
</dbReference>
<dbReference type="Gene3D" id="3.40.309.10">
    <property type="entry name" value="Aldehyde Dehydrogenase, Chain A, domain 2"/>
    <property type="match status" value="1"/>
</dbReference>
<accession>A0ABP1QAW6</accession>
<gene>
    <name evidence="8" type="ORF">ODALV1_LOCUS9330</name>
</gene>
<dbReference type="PANTHER" id="PTHR43570:SF16">
    <property type="entry name" value="ALDEHYDE DEHYDROGENASE TYPE III, ISOFORM Q"/>
    <property type="match status" value="1"/>
</dbReference>
<feature type="active site" evidence="4">
    <location>
        <position position="223"/>
    </location>
</feature>
<reference evidence="8 9" key="1">
    <citation type="submission" date="2024-08" db="EMBL/GenBank/DDBJ databases">
        <authorList>
            <person name="Cucini C."/>
            <person name="Frati F."/>
        </authorList>
    </citation>
    <scope>NUCLEOTIDE SEQUENCE [LARGE SCALE GENOMIC DNA]</scope>
</reference>
<evidence type="ECO:0000256" key="4">
    <source>
        <dbReference type="PROSITE-ProRule" id="PRU10007"/>
    </source>
</evidence>
<dbReference type="InterPro" id="IPR029510">
    <property type="entry name" value="Ald_DH_CS_GLU"/>
</dbReference>
<dbReference type="PANTHER" id="PTHR43570">
    <property type="entry name" value="ALDEHYDE DEHYDROGENASE"/>
    <property type="match status" value="1"/>
</dbReference>
<evidence type="ECO:0000256" key="5">
    <source>
        <dbReference type="RuleBase" id="RU003345"/>
    </source>
</evidence>